<feature type="domain" description="DOG1" evidence="8">
    <location>
        <begin position="207"/>
        <end position="424"/>
    </location>
</feature>
<dbReference type="SUPFAM" id="SSF57959">
    <property type="entry name" value="Leucine zipper domain"/>
    <property type="match status" value="1"/>
</dbReference>
<keyword evidence="5" id="KW-0804">Transcription</keyword>
<dbReference type="PANTHER" id="PTHR45693">
    <property type="entry name" value="TRANSCRIPTION FACTOR TGA9"/>
    <property type="match status" value="1"/>
</dbReference>
<dbReference type="AlphaFoldDB" id="A0A8T3A972"/>
<keyword evidence="3" id="KW-0805">Transcription regulation</keyword>
<comment type="subcellular location">
    <subcellularLocation>
        <location evidence="1">Nucleus</location>
    </subcellularLocation>
</comment>
<dbReference type="SMR" id="A0A8T3A972"/>
<dbReference type="GO" id="GO:0003700">
    <property type="term" value="F:DNA-binding transcription factor activity"/>
    <property type="evidence" value="ECO:0007669"/>
    <property type="project" value="InterPro"/>
</dbReference>
<reference evidence="9" key="1">
    <citation type="journal article" date="2022" name="Front. Genet.">
        <title>Chromosome-Scale Assembly of the Dendrobium nobile Genome Provides Insights Into the Molecular Mechanism of the Biosynthesis of the Medicinal Active Ingredient of Dendrobium.</title>
        <authorList>
            <person name="Xu Q."/>
            <person name="Niu S.-C."/>
            <person name="Li K.-L."/>
            <person name="Zheng P.-J."/>
            <person name="Zhang X.-J."/>
            <person name="Jia Y."/>
            <person name="Liu Y."/>
            <person name="Niu Y.-X."/>
            <person name="Yu L.-H."/>
            <person name="Chen D.-F."/>
            <person name="Zhang G.-Q."/>
        </authorList>
    </citation>
    <scope>NUCLEOTIDE SEQUENCE</scope>
    <source>
        <tissue evidence="9">Leaf</tissue>
    </source>
</reference>
<dbReference type="Pfam" id="PF00170">
    <property type="entry name" value="bZIP_1"/>
    <property type="match status" value="1"/>
</dbReference>
<name>A0A8T3A972_DENNO</name>
<dbReference type="InterPro" id="IPR046347">
    <property type="entry name" value="bZIP_sf"/>
</dbReference>
<evidence type="ECO:0000256" key="5">
    <source>
        <dbReference type="ARBA" id="ARBA00023163"/>
    </source>
</evidence>
<dbReference type="FunFam" id="1.20.5.170:FF:000019">
    <property type="entry name" value="BZIP family transcription factor"/>
    <property type="match status" value="1"/>
</dbReference>
<evidence type="ECO:0000259" key="8">
    <source>
        <dbReference type="PROSITE" id="PS51806"/>
    </source>
</evidence>
<protein>
    <submittedName>
        <fullName evidence="9">Uncharacterized protein</fullName>
    </submittedName>
</protein>
<evidence type="ECO:0000313" key="10">
    <source>
        <dbReference type="Proteomes" id="UP000829196"/>
    </source>
</evidence>
<comment type="caution">
    <text evidence="9">The sequence shown here is derived from an EMBL/GenBank/DDBJ whole genome shotgun (WGS) entry which is preliminary data.</text>
</comment>
<dbReference type="EMBL" id="JAGYWB010000018">
    <property type="protein sequence ID" value="KAI0492977.1"/>
    <property type="molecule type" value="Genomic_DNA"/>
</dbReference>
<evidence type="ECO:0000256" key="3">
    <source>
        <dbReference type="ARBA" id="ARBA00023015"/>
    </source>
</evidence>
<dbReference type="GO" id="GO:0043565">
    <property type="term" value="F:sequence-specific DNA binding"/>
    <property type="evidence" value="ECO:0007669"/>
    <property type="project" value="InterPro"/>
</dbReference>
<sequence length="516" mass="56837">MYSPHLFRGMENARNGGLEEAAGGFHIGDSVLDLSRSPILSPRASSCNQYGGLGNVSVQSLEMGGRLCFQRGSFENGADSGMGVGGLRADGMDPFDRIRELVDERFTGGSGGEGAFYGGGGGRVSVDSSAVSMEKAGDDKIIRRLAQNREAARKSRLRKKAYVHHLESSRLKLIQLEQELQRARQQGLFSASGYLGNLGLSAGMNGALAFDMEYARWLDQHQNQISDLRSAFNSQADDEELRLLVDGLMSHYDVLFKLKSICTRSDVFHMLSGLWTTPAERCFMWLGGFRSSELLKMLVSHLEPLTDQQLIGICNLQQSSQQAEDALSQGMEALQQSLTDTLSPASFNTNPCSDNVANYMNQMAIAMNKLGTLENFLRQADLLRQQTLQQMHRILSTRQAARALLAISDYFALLRALSNFRHLLYGSPSQARLFCADTGQENRLAPLGIGTMCGTERGTDIRNGRRPQANQNDNITHLLCAMVGYRYVSDDVISSNSPPDAPVPTQNNFCFVFRMP</sequence>
<dbReference type="Pfam" id="PF14144">
    <property type="entry name" value="DOG1"/>
    <property type="match status" value="1"/>
</dbReference>
<evidence type="ECO:0000256" key="6">
    <source>
        <dbReference type="ARBA" id="ARBA00023242"/>
    </source>
</evidence>
<dbReference type="PANTHER" id="PTHR45693:SF1">
    <property type="entry name" value="TRANSCRIPTION FACTOR PERIANTHIA"/>
    <property type="match status" value="1"/>
</dbReference>
<dbReference type="InterPro" id="IPR025422">
    <property type="entry name" value="TGA_domain"/>
</dbReference>
<feature type="domain" description="BZIP" evidence="7">
    <location>
        <begin position="138"/>
        <end position="182"/>
    </location>
</feature>
<keyword evidence="6" id="KW-0539">Nucleus</keyword>
<proteinExistence type="inferred from homology"/>
<dbReference type="Proteomes" id="UP000829196">
    <property type="component" value="Unassembled WGS sequence"/>
</dbReference>
<dbReference type="PROSITE" id="PS50217">
    <property type="entry name" value="BZIP"/>
    <property type="match status" value="1"/>
</dbReference>
<evidence type="ECO:0000256" key="4">
    <source>
        <dbReference type="ARBA" id="ARBA00023125"/>
    </source>
</evidence>
<accession>A0A8T3A972</accession>
<evidence type="ECO:0000256" key="2">
    <source>
        <dbReference type="ARBA" id="ARBA00007163"/>
    </source>
</evidence>
<dbReference type="PROSITE" id="PS51806">
    <property type="entry name" value="DOG1"/>
    <property type="match status" value="1"/>
</dbReference>
<evidence type="ECO:0000313" key="9">
    <source>
        <dbReference type="EMBL" id="KAI0492977.1"/>
    </source>
</evidence>
<dbReference type="InterPro" id="IPR004827">
    <property type="entry name" value="bZIP"/>
</dbReference>
<dbReference type="SMART" id="SM00338">
    <property type="entry name" value="BRLZ"/>
    <property type="match status" value="1"/>
</dbReference>
<dbReference type="PROSITE" id="PS00036">
    <property type="entry name" value="BZIP_BASIC"/>
    <property type="match status" value="1"/>
</dbReference>
<dbReference type="GO" id="GO:0005634">
    <property type="term" value="C:nucleus"/>
    <property type="evidence" value="ECO:0007669"/>
    <property type="project" value="UniProtKB-SubCell"/>
</dbReference>
<keyword evidence="10" id="KW-1185">Reference proteome</keyword>
<evidence type="ECO:0000259" key="7">
    <source>
        <dbReference type="PROSITE" id="PS50217"/>
    </source>
</evidence>
<dbReference type="GO" id="GO:0006351">
    <property type="term" value="P:DNA-templated transcription"/>
    <property type="evidence" value="ECO:0007669"/>
    <property type="project" value="InterPro"/>
</dbReference>
<organism evidence="9 10">
    <name type="scientific">Dendrobium nobile</name>
    <name type="common">Orchid</name>
    <dbReference type="NCBI Taxonomy" id="94219"/>
    <lineage>
        <taxon>Eukaryota</taxon>
        <taxon>Viridiplantae</taxon>
        <taxon>Streptophyta</taxon>
        <taxon>Embryophyta</taxon>
        <taxon>Tracheophyta</taxon>
        <taxon>Spermatophyta</taxon>
        <taxon>Magnoliopsida</taxon>
        <taxon>Liliopsida</taxon>
        <taxon>Asparagales</taxon>
        <taxon>Orchidaceae</taxon>
        <taxon>Epidendroideae</taxon>
        <taxon>Malaxideae</taxon>
        <taxon>Dendrobiinae</taxon>
        <taxon>Dendrobium</taxon>
    </lineage>
</organism>
<evidence type="ECO:0000256" key="1">
    <source>
        <dbReference type="ARBA" id="ARBA00004123"/>
    </source>
</evidence>
<gene>
    <name evidence="9" type="ORF">KFK09_027253</name>
</gene>
<dbReference type="OrthoDB" id="2015618at2759"/>
<keyword evidence="4" id="KW-0238">DNA-binding</keyword>
<dbReference type="Gene3D" id="1.20.5.170">
    <property type="match status" value="1"/>
</dbReference>
<dbReference type="CDD" id="cd14708">
    <property type="entry name" value="bZIP_HBP1b-like"/>
    <property type="match status" value="1"/>
</dbReference>
<comment type="similarity">
    <text evidence="2">Belongs to the bZIP family.</text>
</comment>